<dbReference type="STRING" id="1043002.A0A074XG58"/>
<protein>
    <submittedName>
        <fullName evidence="1">Uncharacterized protein</fullName>
    </submittedName>
</protein>
<name>A0A074XG58_AURPU</name>
<keyword evidence="2" id="KW-1185">Reference proteome</keyword>
<sequence length="150" mass="14907">SSAPSVPKTVTLYSTKVDTITSCAADVTNCPARSTIESTSLIATAVAAIPSSAEITSAPAAPKTLTIYSSVVATITSCAADVTNCPASSTVKSTSFYAVGTTVSSESVPAVTGPSEVAPATTTPAVVPSSTQPMTTITYSSVMTVPATYT</sequence>
<reference evidence="1 2" key="1">
    <citation type="journal article" date="2014" name="BMC Genomics">
        <title>Genome sequencing of four Aureobasidium pullulans varieties: biotechnological potential, stress tolerance, and description of new species.</title>
        <authorList>
            <person name="Gostin Ar C."/>
            <person name="Ohm R.A."/>
            <person name="Kogej T."/>
            <person name="Sonjak S."/>
            <person name="Turk M."/>
            <person name="Zajc J."/>
            <person name="Zalar P."/>
            <person name="Grube M."/>
            <person name="Sun H."/>
            <person name="Han J."/>
            <person name="Sharma A."/>
            <person name="Chiniquy J."/>
            <person name="Ngan C.Y."/>
            <person name="Lipzen A."/>
            <person name="Barry K."/>
            <person name="Grigoriev I.V."/>
            <person name="Gunde-Cimerman N."/>
        </authorList>
    </citation>
    <scope>NUCLEOTIDE SEQUENCE [LARGE SCALE GENOMIC DNA]</scope>
    <source>
        <strain evidence="1 2">EXF-150</strain>
    </source>
</reference>
<dbReference type="OrthoDB" id="3565477at2759"/>
<dbReference type="AlphaFoldDB" id="A0A074XG58"/>
<accession>A0A074XG58</accession>
<dbReference type="Proteomes" id="UP000030706">
    <property type="component" value="Unassembled WGS sequence"/>
</dbReference>
<dbReference type="GeneID" id="40741889"/>
<dbReference type="RefSeq" id="XP_029758861.1">
    <property type="nucleotide sequence ID" value="XM_029899583.1"/>
</dbReference>
<proteinExistence type="predicted"/>
<dbReference type="HOGENOM" id="CLU_1744851_0_0_1"/>
<feature type="non-terminal residue" evidence="1">
    <location>
        <position position="1"/>
    </location>
</feature>
<evidence type="ECO:0000313" key="1">
    <source>
        <dbReference type="EMBL" id="KEQ82674.1"/>
    </source>
</evidence>
<organism evidence="1 2">
    <name type="scientific">Aureobasidium pullulans EXF-150</name>
    <dbReference type="NCBI Taxonomy" id="1043002"/>
    <lineage>
        <taxon>Eukaryota</taxon>
        <taxon>Fungi</taxon>
        <taxon>Dikarya</taxon>
        <taxon>Ascomycota</taxon>
        <taxon>Pezizomycotina</taxon>
        <taxon>Dothideomycetes</taxon>
        <taxon>Dothideomycetidae</taxon>
        <taxon>Dothideales</taxon>
        <taxon>Saccotheciaceae</taxon>
        <taxon>Aureobasidium</taxon>
    </lineage>
</organism>
<evidence type="ECO:0000313" key="2">
    <source>
        <dbReference type="Proteomes" id="UP000030706"/>
    </source>
</evidence>
<feature type="non-terminal residue" evidence="1">
    <location>
        <position position="150"/>
    </location>
</feature>
<gene>
    <name evidence="1" type="ORF">M438DRAFT_245367</name>
</gene>
<dbReference type="EMBL" id="KL584986">
    <property type="protein sequence ID" value="KEQ82674.1"/>
    <property type="molecule type" value="Genomic_DNA"/>
</dbReference>